<gene>
    <name evidence="2" type="ORF">H4W19_12680</name>
</gene>
<proteinExistence type="predicted"/>
<evidence type="ECO:0000256" key="1">
    <source>
        <dbReference type="SAM" id="Phobius"/>
    </source>
</evidence>
<keyword evidence="3" id="KW-1185">Reference proteome</keyword>
<protein>
    <recommendedName>
        <fullName evidence="4">DUF4231 domain-containing protein</fullName>
    </recommendedName>
</protein>
<name>A0ABX6R8K6_PSEMX</name>
<reference evidence="2 3" key="1">
    <citation type="submission" date="2020-08" db="EMBL/GenBank/DDBJ databases">
        <title>Streptomycin resistant and MDR strain, P. mexicana.</title>
        <authorList>
            <person name="Ganesh-kumar S."/>
            <person name="Zhe T."/>
            <person name="Yu Z."/>
            <person name="Min Y."/>
        </authorList>
    </citation>
    <scope>NUCLEOTIDE SEQUENCE [LARGE SCALE GENOMIC DNA]</scope>
    <source>
        <strain evidence="2 3">GTZY</strain>
    </source>
</reference>
<dbReference type="Pfam" id="PF24838">
    <property type="entry name" value="8xMP"/>
    <property type="match status" value="1"/>
</dbReference>
<keyword evidence="1" id="KW-0472">Membrane</keyword>
<accession>A0ABX6R8K6</accession>
<evidence type="ECO:0008006" key="4">
    <source>
        <dbReference type="Google" id="ProtNLM"/>
    </source>
</evidence>
<keyword evidence="1" id="KW-0812">Transmembrane</keyword>
<dbReference type="Proteomes" id="UP000515506">
    <property type="component" value="Chromosome"/>
</dbReference>
<evidence type="ECO:0000313" key="2">
    <source>
        <dbReference type="EMBL" id="QND79212.1"/>
    </source>
</evidence>
<dbReference type="RefSeq" id="WP_185894579.1">
    <property type="nucleotide sequence ID" value="NZ_CP060028.1"/>
</dbReference>
<organism evidence="2 3">
    <name type="scientific">Pseudoxanthomonas mexicana</name>
    <dbReference type="NCBI Taxonomy" id="128785"/>
    <lineage>
        <taxon>Bacteria</taxon>
        <taxon>Pseudomonadati</taxon>
        <taxon>Pseudomonadota</taxon>
        <taxon>Gammaproteobacteria</taxon>
        <taxon>Lysobacterales</taxon>
        <taxon>Lysobacteraceae</taxon>
        <taxon>Pseudoxanthomonas</taxon>
    </lineage>
</organism>
<dbReference type="InterPro" id="IPR056918">
    <property type="entry name" value="8xMP"/>
</dbReference>
<dbReference type="EMBL" id="CP060028">
    <property type="protein sequence ID" value="QND79212.1"/>
    <property type="molecule type" value="Genomic_DNA"/>
</dbReference>
<sequence length="190" mass="21519">MLDRNVNISIHPSGSSPKDQAVSDLEAVYLKAIELRGFEISQLVQRNNFFMIFQGVLLAGILQAEGKVPEIPVIVSITGFFMSVAQYRMAAGAKYWQQRWETELEETEKSLEFAYLAAGRTWSRALFHRVDAKQKVRDGLKKHKDRLNIFTDPVVLDKPSVSRIPIYTGALLAMAWASTSLVFWLRLLST</sequence>
<feature type="transmembrane region" description="Helical" evidence="1">
    <location>
        <begin position="166"/>
        <end position="187"/>
    </location>
</feature>
<evidence type="ECO:0000313" key="3">
    <source>
        <dbReference type="Proteomes" id="UP000515506"/>
    </source>
</evidence>
<keyword evidence="1" id="KW-1133">Transmembrane helix</keyword>